<evidence type="ECO:0000313" key="2">
    <source>
        <dbReference type="EMBL" id="KAI8580679.1"/>
    </source>
</evidence>
<dbReference type="Proteomes" id="UP001206595">
    <property type="component" value="Unassembled WGS sequence"/>
</dbReference>
<keyword evidence="1" id="KW-0812">Transmembrane</keyword>
<evidence type="ECO:0000256" key="1">
    <source>
        <dbReference type="SAM" id="Phobius"/>
    </source>
</evidence>
<feature type="transmembrane region" description="Helical" evidence="1">
    <location>
        <begin position="36"/>
        <end position="53"/>
    </location>
</feature>
<keyword evidence="1" id="KW-0472">Membrane</keyword>
<accession>A0AAD5HF32</accession>
<evidence type="ECO:0000313" key="3">
    <source>
        <dbReference type="Proteomes" id="UP001206595"/>
    </source>
</evidence>
<sequence>MKMLLRHMFYFILRASGCLSISIGRSHCVSLTTGSNFLSVSSLFTFFILINHLV</sequence>
<keyword evidence="1" id="KW-1133">Transmembrane helix</keyword>
<dbReference type="RefSeq" id="XP_051445683.1">
    <property type="nucleotide sequence ID" value="XM_051588310.1"/>
</dbReference>
<reference evidence="2" key="1">
    <citation type="submission" date="2021-06" db="EMBL/GenBank/DDBJ databases">
        <authorList>
            <consortium name="DOE Joint Genome Institute"/>
            <person name="Mondo S.J."/>
            <person name="Amses K.R."/>
            <person name="Simmons D.R."/>
            <person name="Longcore J.E."/>
            <person name="Seto K."/>
            <person name="Alves G.H."/>
            <person name="Bonds A.E."/>
            <person name="Quandt C.A."/>
            <person name="Davis W.J."/>
            <person name="Chang Y."/>
            <person name="Letcher P.M."/>
            <person name="Powell M.J."/>
            <person name="Kuo A."/>
            <person name="Labutti K."/>
            <person name="Pangilinan J."/>
            <person name="Andreopoulos W."/>
            <person name="Tritt A."/>
            <person name="Riley R."/>
            <person name="Hundley H."/>
            <person name="Johnson J."/>
            <person name="Lipzen A."/>
            <person name="Barry K."/>
            <person name="Berbee M.L."/>
            <person name="Buchler N.E."/>
            <person name="Grigoriev I.V."/>
            <person name="Spatafora J.W."/>
            <person name="Stajich J.E."/>
            <person name="James T.Y."/>
        </authorList>
    </citation>
    <scope>NUCLEOTIDE SEQUENCE</scope>
    <source>
        <strain evidence="2">AG</strain>
    </source>
</reference>
<organism evidence="2 3">
    <name type="scientific">Umbelopsis ramanniana AG</name>
    <dbReference type="NCBI Taxonomy" id="1314678"/>
    <lineage>
        <taxon>Eukaryota</taxon>
        <taxon>Fungi</taxon>
        <taxon>Fungi incertae sedis</taxon>
        <taxon>Mucoromycota</taxon>
        <taxon>Mucoromycotina</taxon>
        <taxon>Umbelopsidomycetes</taxon>
        <taxon>Umbelopsidales</taxon>
        <taxon>Umbelopsidaceae</taxon>
        <taxon>Umbelopsis</taxon>
    </lineage>
</organism>
<dbReference type="GeneID" id="75913655"/>
<keyword evidence="3" id="KW-1185">Reference proteome</keyword>
<protein>
    <submittedName>
        <fullName evidence="2">Uncharacterized protein</fullName>
    </submittedName>
</protein>
<name>A0AAD5HF32_UMBRA</name>
<gene>
    <name evidence="2" type="ORF">K450DRAFT_236793</name>
</gene>
<comment type="caution">
    <text evidence="2">The sequence shown here is derived from an EMBL/GenBank/DDBJ whole genome shotgun (WGS) entry which is preliminary data.</text>
</comment>
<dbReference type="EMBL" id="MU620911">
    <property type="protein sequence ID" value="KAI8580679.1"/>
    <property type="molecule type" value="Genomic_DNA"/>
</dbReference>
<dbReference type="AlphaFoldDB" id="A0AAD5HF32"/>
<proteinExistence type="predicted"/>
<reference evidence="2" key="2">
    <citation type="journal article" date="2022" name="Proc. Natl. Acad. Sci. U.S.A.">
        <title>Diploid-dominant life cycles characterize the early evolution of Fungi.</title>
        <authorList>
            <person name="Amses K.R."/>
            <person name="Simmons D.R."/>
            <person name="Longcore J.E."/>
            <person name="Mondo S.J."/>
            <person name="Seto K."/>
            <person name="Jeronimo G.H."/>
            <person name="Bonds A.E."/>
            <person name="Quandt C.A."/>
            <person name="Davis W.J."/>
            <person name="Chang Y."/>
            <person name="Federici B.A."/>
            <person name="Kuo A."/>
            <person name="LaButti K."/>
            <person name="Pangilinan J."/>
            <person name="Andreopoulos W."/>
            <person name="Tritt A."/>
            <person name="Riley R."/>
            <person name="Hundley H."/>
            <person name="Johnson J."/>
            <person name="Lipzen A."/>
            <person name="Barry K."/>
            <person name="Lang B.F."/>
            <person name="Cuomo C.A."/>
            <person name="Buchler N.E."/>
            <person name="Grigoriev I.V."/>
            <person name="Spatafora J.W."/>
            <person name="Stajich J.E."/>
            <person name="James T.Y."/>
        </authorList>
    </citation>
    <scope>NUCLEOTIDE SEQUENCE</scope>
    <source>
        <strain evidence="2">AG</strain>
    </source>
</reference>